<accession>A0A2H8U1Y7</accession>
<evidence type="ECO:0000256" key="5">
    <source>
        <dbReference type="ARBA" id="ARBA00017279"/>
    </source>
</evidence>
<dbReference type="SUPFAM" id="SSF52540">
    <property type="entry name" value="P-loop containing nucleoside triphosphate hydrolases"/>
    <property type="match status" value="1"/>
</dbReference>
<keyword evidence="6 13" id="KW-0813">Transport</keyword>
<dbReference type="GO" id="GO:0006120">
    <property type="term" value="P:mitochondrial electron transport, NADH to ubiquinone"/>
    <property type="evidence" value="ECO:0007669"/>
    <property type="project" value="InterPro"/>
</dbReference>
<comment type="cofactor">
    <cofactor evidence="1 13">
        <name>FAD</name>
        <dbReference type="ChEBI" id="CHEBI:57692"/>
    </cofactor>
</comment>
<evidence type="ECO:0000256" key="9">
    <source>
        <dbReference type="ARBA" id="ARBA00022827"/>
    </source>
</evidence>
<feature type="domain" description="Deoxynucleoside kinase" evidence="14">
    <location>
        <begin position="67"/>
        <end position="298"/>
    </location>
</feature>
<dbReference type="InterPro" id="IPR031314">
    <property type="entry name" value="DNK_dom"/>
</dbReference>
<keyword evidence="12 13" id="KW-0496">Mitochondrion</keyword>
<evidence type="ECO:0000256" key="6">
    <source>
        <dbReference type="ARBA" id="ARBA00022448"/>
    </source>
</evidence>
<gene>
    <name evidence="15" type="primary">ND42_3</name>
</gene>
<dbReference type="PANTHER" id="PTHR10513">
    <property type="entry name" value="DEOXYNUCLEOSIDE KINASE"/>
    <property type="match status" value="1"/>
</dbReference>
<dbReference type="Pfam" id="PF01712">
    <property type="entry name" value="dNK"/>
    <property type="match status" value="1"/>
</dbReference>
<evidence type="ECO:0000256" key="12">
    <source>
        <dbReference type="ARBA" id="ARBA00023128"/>
    </source>
</evidence>
<keyword evidence="15" id="KW-0830">Ubiquinone</keyword>
<sequence>MALTNVHRILFRAPPSTRHIVGKALQASLGPKPPKPAPFPYKEKDYTMFRSLFDKTTSRFDENSKLIVLEGPVGIGKTAVGHQLADLLGMHFMPDITMDAYYINNYGYDMRKLDPQLPVNCRSFDEKNFLENPEHFNAASFQIIKYKLRYAHYIDAIAHLLNTGEGVIIERSPYSDFAFLEAMYKCKYVSKAVREMYYILYKHAMPDLLHPHLVIYLDAPVPRLLDLIKERKLPHEVNSKAMNTKYLEAMDNELKYKFLRDISNRSEVLVYDWSEGGDAEVIVEDLERLDLDNYDENDPKIEDWSYSREQYWADVRMKYTNCKEDLISNFNVPLVDAPELLIPGEEAEVLTHAWFKAEGNTHADGYDPKYHSFTELLFKNKSKKGWSPVS</sequence>
<dbReference type="AlphaFoldDB" id="A0A2H8U1Y7"/>
<evidence type="ECO:0000256" key="10">
    <source>
        <dbReference type="ARBA" id="ARBA00022946"/>
    </source>
</evidence>
<evidence type="ECO:0000256" key="11">
    <source>
        <dbReference type="ARBA" id="ARBA00022982"/>
    </source>
</evidence>
<keyword evidence="10" id="KW-0809">Transit peptide</keyword>
<dbReference type="Gene3D" id="3.40.50.300">
    <property type="entry name" value="P-loop containing nucleotide triphosphate hydrolases"/>
    <property type="match status" value="1"/>
</dbReference>
<comment type="function">
    <text evidence="2 13">Accessory subunit of the mitochondrial membrane respiratory chain NADH dehydrogenase (Complex I), that is believed not to be involved in catalysis. Complex I functions in the transfer of electrons from NADH to the respiratory chain. The immediate electron acceptor for the enzyme is believed to be ubiquinone.</text>
</comment>
<proteinExistence type="inferred from homology"/>
<evidence type="ECO:0000259" key="14">
    <source>
        <dbReference type="Pfam" id="PF01712"/>
    </source>
</evidence>
<dbReference type="PANTHER" id="PTHR10513:SF15">
    <property type="entry name" value="NADH DEHYDROGENASE [UBIQUINONE] 1 ALPHA SUBCOMPLEX SUBUNIT 10, MITOCHONDRIAL"/>
    <property type="match status" value="1"/>
</dbReference>
<evidence type="ECO:0000256" key="4">
    <source>
        <dbReference type="ARBA" id="ARBA00008606"/>
    </source>
</evidence>
<evidence type="ECO:0000256" key="13">
    <source>
        <dbReference type="PIRNR" id="PIRNR000543"/>
    </source>
</evidence>
<keyword evidence="9 13" id="KW-0274">FAD</keyword>
<comment type="subcellular location">
    <subcellularLocation>
        <location evidence="3 13">Mitochondrion matrix</location>
    </subcellularLocation>
</comment>
<dbReference type="InterPro" id="IPR050566">
    <property type="entry name" value="Deoxyribonucleoside_kinase"/>
</dbReference>
<evidence type="ECO:0000256" key="8">
    <source>
        <dbReference type="ARBA" id="ARBA00022660"/>
    </source>
</evidence>
<keyword evidence="7 13" id="KW-0285">Flavoprotein</keyword>
<keyword evidence="11 13" id="KW-0249">Electron transport</keyword>
<evidence type="ECO:0000256" key="7">
    <source>
        <dbReference type="ARBA" id="ARBA00022630"/>
    </source>
</evidence>
<organism evidence="15">
    <name type="scientific">Melanaphis sacchari</name>
    <dbReference type="NCBI Taxonomy" id="742174"/>
    <lineage>
        <taxon>Eukaryota</taxon>
        <taxon>Metazoa</taxon>
        <taxon>Ecdysozoa</taxon>
        <taxon>Arthropoda</taxon>
        <taxon>Hexapoda</taxon>
        <taxon>Insecta</taxon>
        <taxon>Pterygota</taxon>
        <taxon>Neoptera</taxon>
        <taxon>Paraneoptera</taxon>
        <taxon>Hemiptera</taxon>
        <taxon>Sternorrhyncha</taxon>
        <taxon>Aphidomorpha</taxon>
        <taxon>Aphidoidea</taxon>
        <taxon>Aphididae</taxon>
        <taxon>Aphidini</taxon>
        <taxon>Melanaphis</taxon>
    </lineage>
</organism>
<dbReference type="InterPro" id="IPR015828">
    <property type="entry name" value="NDUFA10"/>
</dbReference>
<dbReference type="PIRSF" id="PIRSF000543">
    <property type="entry name" value="NADH_UQ_42KD"/>
    <property type="match status" value="1"/>
</dbReference>
<evidence type="ECO:0000313" key="15">
    <source>
        <dbReference type="EMBL" id="MBW19912.1"/>
    </source>
</evidence>
<reference evidence="15" key="1">
    <citation type="submission" date="2017-10" db="EMBL/GenBank/DDBJ databases">
        <title>Transcriptome Assembly of Sugarcane Aphid Adults.</title>
        <authorList>
            <person name="Scully E.D."/>
            <person name="Palmer N.A."/>
            <person name="Geib S.M."/>
            <person name="Sarath G."/>
            <person name="Sattler S.E."/>
        </authorList>
    </citation>
    <scope>NUCLEOTIDE SEQUENCE</scope>
    <source>
        <tissue evidence="15">Whole body</tissue>
    </source>
</reference>
<comment type="similarity">
    <text evidence="4 13">Belongs to the complex I NDUFA10 subunit family.</text>
</comment>
<dbReference type="InterPro" id="IPR027417">
    <property type="entry name" value="P-loop_NTPase"/>
</dbReference>
<name>A0A2H8U1Y7_9HEMI</name>
<dbReference type="EMBL" id="GFXV01008107">
    <property type="protein sequence ID" value="MBW19912.1"/>
    <property type="molecule type" value="Transcribed_RNA"/>
</dbReference>
<dbReference type="OrthoDB" id="17400at2759"/>
<evidence type="ECO:0000256" key="1">
    <source>
        <dbReference type="ARBA" id="ARBA00001974"/>
    </source>
</evidence>
<evidence type="ECO:0000256" key="3">
    <source>
        <dbReference type="ARBA" id="ARBA00004305"/>
    </source>
</evidence>
<protein>
    <recommendedName>
        <fullName evidence="5 13">NADH dehydrogenase [ubiquinone] 1 alpha subcomplex subunit 10, mitochondrial</fullName>
    </recommendedName>
</protein>
<keyword evidence="8 13" id="KW-0679">Respiratory chain</keyword>
<dbReference type="GO" id="GO:0005759">
    <property type="term" value="C:mitochondrial matrix"/>
    <property type="evidence" value="ECO:0007669"/>
    <property type="project" value="UniProtKB-SubCell"/>
</dbReference>
<evidence type="ECO:0000256" key="2">
    <source>
        <dbReference type="ARBA" id="ARBA00003195"/>
    </source>
</evidence>